<dbReference type="GO" id="GO:0000976">
    <property type="term" value="F:transcription cis-regulatory region binding"/>
    <property type="evidence" value="ECO:0007669"/>
    <property type="project" value="TreeGrafter"/>
</dbReference>
<dbReference type="InterPro" id="IPR010982">
    <property type="entry name" value="Lambda_DNA-bd_dom_sf"/>
</dbReference>
<dbReference type="SUPFAM" id="SSF47413">
    <property type="entry name" value="lambda repressor-like DNA-binding domains"/>
    <property type="match status" value="1"/>
</dbReference>
<reference evidence="5 6" key="1">
    <citation type="submission" date="2016-07" db="EMBL/GenBank/DDBJ databases">
        <title>Genome of Pelobium manganitolerans.</title>
        <authorList>
            <person name="Wu S."/>
            <person name="Wang G."/>
        </authorList>
    </citation>
    <scope>NUCLEOTIDE SEQUENCE [LARGE SCALE GENOMIC DNA]</scope>
    <source>
        <strain evidence="5 6">YS-25</strain>
    </source>
</reference>
<dbReference type="GO" id="GO:0003700">
    <property type="term" value="F:DNA-binding transcription factor activity"/>
    <property type="evidence" value="ECO:0007669"/>
    <property type="project" value="TreeGrafter"/>
</dbReference>
<proteinExistence type="predicted"/>
<feature type="domain" description="HTH lacI-type" evidence="4">
    <location>
        <begin position="6"/>
        <end position="60"/>
    </location>
</feature>
<keyword evidence="1" id="KW-0805">Transcription regulation</keyword>
<name>A0A419S7D0_9SPHI</name>
<evidence type="ECO:0000256" key="2">
    <source>
        <dbReference type="ARBA" id="ARBA00023125"/>
    </source>
</evidence>
<dbReference type="InterPro" id="IPR028082">
    <property type="entry name" value="Peripla_BP_I"/>
</dbReference>
<gene>
    <name evidence="5" type="ORF">BCY91_03765</name>
</gene>
<dbReference type="PANTHER" id="PTHR30146">
    <property type="entry name" value="LACI-RELATED TRANSCRIPTIONAL REPRESSOR"/>
    <property type="match status" value="1"/>
</dbReference>
<dbReference type="PROSITE" id="PS50932">
    <property type="entry name" value="HTH_LACI_2"/>
    <property type="match status" value="1"/>
</dbReference>
<organism evidence="5 6">
    <name type="scientific">Pelobium manganitolerans</name>
    <dbReference type="NCBI Taxonomy" id="1842495"/>
    <lineage>
        <taxon>Bacteria</taxon>
        <taxon>Pseudomonadati</taxon>
        <taxon>Bacteroidota</taxon>
        <taxon>Sphingobacteriia</taxon>
        <taxon>Sphingobacteriales</taxon>
        <taxon>Sphingobacteriaceae</taxon>
        <taxon>Pelobium</taxon>
    </lineage>
</organism>
<evidence type="ECO:0000256" key="3">
    <source>
        <dbReference type="ARBA" id="ARBA00023163"/>
    </source>
</evidence>
<keyword evidence="2" id="KW-0238">DNA-binding</keyword>
<sequence>MKDKIITIKDIATRAEVSTGTVDRVLHKRGRVAPKVEEKILRIIKEMEYQPNIIARALSSKKTYSVAVLIPDDAHDNYWFAPKSGIKSALKDLKKYGLSVKYYLFDPYSSQSFVEQAKLLEKDKHDAIIVTPIFHREVLPFLEKWKKANTPFVFFNTEISDFEPLSYIGQDSYQSGYLAAKLIHYGQSAPCSVLIAHFDEETSNAAHLEKKELGFKNYFQQNNLQQFDLLRVDISRPNHNTFVKQMDEVFEANPNIRGVFVTTSKAFEVAEYLTQKHIRDVKIIGYDLLPKNIHYLKQNVISFLINQNPKGQGFWALQMLADKLIFGKAVPQLKYLPLDIVTKENANYFLVEDVEHI</sequence>
<dbReference type="Gene3D" id="3.40.50.2300">
    <property type="match status" value="2"/>
</dbReference>
<dbReference type="Gene3D" id="1.10.260.40">
    <property type="entry name" value="lambda repressor-like DNA-binding domains"/>
    <property type="match status" value="1"/>
</dbReference>
<evidence type="ECO:0000259" key="4">
    <source>
        <dbReference type="PROSITE" id="PS50932"/>
    </source>
</evidence>
<dbReference type="OrthoDB" id="628703at2"/>
<dbReference type="Proteomes" id="UP000283433">
    <property type="component" value="Unassembled WGS sequence"/>
</dbReference>
<dbReference type="InterPro" id="IPR000843">
    <property type="entry name" value="HTH_LacI"/>
</dbReference>
<evidence type="ECO:0000313" key="5">
    <source>
        <dbReference type="EMBL" id="RKD17262.1"/>
    </source>
</evidence>
<keyword evidence="6" id="KW-1185">Reference proteome</keyword>
<dbReference type="InterPro" id="IPR025997">
    <property type="entry name" value="SBP_2_dom"/>
</dbReference>
<dbReference type="AlphaFoldDB" id="A0A419S7D0"/>
<dbReference type="SMART" id="SM00354">
    <property type="entry name" value="HTH_LACI"/>
    <property type="match status" value="1"/>
</dbReference>
<dbReference type="PANTHER" id="PTHR30146:SF144">
    <property type="entry name" value="LACI-FAMILY TRANSCRIPTION REGULATOR"/>
    <property type="match status" value="1"/>
</dbReference>
<dbReference type="CDD" id="cd01392">
    <property type="entry name" value="HTH_LacI"/>
    <property type="match status" value="1"/>
</dbReference>
<keyword evidence="3" id="KW-0804">Transcription</keyword>
<comment type="caution">
    <text evidence="5">The sequence shown here is derived from an EMBL/GenBank/DDBJ whole genome shotgun (WGS) entry which is preliminary data.</text>
</comment>
<dbReference type="SUPFAM" id="SSF53822">
    <property type="entry name" value="Periplasmic binding protein-like I"/>
    <property type="match status" value="1"/>
</dbReference>
<protein>
    <submittedName>
        <fullName evidence="5">LacI family transcriptional regulator</fullName>
    </submittedName>
</protein>
<dbReference type="Pfam" id="PF00356">
    <property type="entry name" value="LacI"/>
    <property type="match status" value="1"/>
</dbReference>
<dbReference type="EMBL" id="MBTA01000012">
    <property type="protein sequence ID" value="RKD17262.1"/>
    <property type="molecule type" value="Genomic_DNA"/>
</dbReference>
<dbReference type="CDD" id="cd06307">
    <property type="entry name" value="PBP1_sugar_binding"/>
    <property type="match status" value="1"/>
</dbReference>
<evidence type="ECO:0000313" key="6">
    <source>
        <dbReference type="Proteomes" id="UP000283433"/>
    </source>
</evidence>
<evidence type="ECO:0000256" key="1">
    <source>
        <dbReference type="ARBA" id="ARBA00023015"/>
    </source>
</evidence>
<dbReference type="RefSeq" id="WP_120181454.1">
    <property type="nucleotide sequence ID" value="NZ_CBINCU010000008.1"/>
</dbReference>
<dbReference type="Pfam" id="PF13407">
    <property type="entry name" value="Peripla_BP_4"/>
    <property type="match status" value="1"/>
</dbReference>
<accession>A0A419S7D0</accession>
<dbReference type="PROSITE" id="PS00356">
    <property type="entry name" value="HTH_LACI_1"/>
    <property type="match status" value="1"/>
</dbReference>